<accession>A0A1S3ZZZ6</accession>
<reference evidence="2" key="1">
    <citation type="submission" date="2025-08" db="UniProtKB">
        <authorList>
            <consortium name="RefSeq"/>
        </authorList>
    </citation>
    <scope>IDENTIFICATION</scope>
</reference>
<gene>
    <name evidence="2" type="primary">LOC107792321</name>
</gene>
<protein>
    <recommendedName>
        <fullName evidence="1">Reverse transcriptase zinc-binding domain-containing protein</fullName>
    </recommendedName>
</protein>
<dbReference type="PaxDb" id="4097-A0A1S3ZZZ6"/>
<dbReference type="InterPro" id="IPR026960">
    <property type="entry name" value="RVT-Znf"/>
</dbReference>
<evidence type="ECO:0000313" key="2">
    <source>
        <dbReference type="RefSeq" id="XP_016470017.1"/>
    </source>
</evidence>
<dbReference type="OMA" id="WAENHAN"/>
<dbReference type="RefSeq" id="XP_016470017.1">
    <property type="nucleotide sequence ID" value="XM_016614531.1"/>
</dbReference>
<dbReference type="KEGG" id="nta:107792321"/>
<name>A0A1S3ZZZ6_TOBAC</name>
<dbReference type="Pfam" id="PF13966">
    <property type="entry name" value="zf-RVT"/>
    <property type="match status" value="1"/>
</dbReference>
<feature type="domain" description="Reverse transcriptase zinc-binding" evidence="1">
    <location>
        <begin position="4"/>
        <end position="59"/>
    </location>
</feature>
<evidence type="ECO:0000259" key="1">
    <source>
        <dbReference type="Pfam" id="PF13966"/>
    </source>
</evidence>
<dbReference type="OrthoDB" id="1938430at2759"/>
<sequence length="144" mass="16915">MQYPKWAFNLRLVAHGMLLTRDRLSKWGITTNILCPLCDVEYETIAHIFFQCKYSAAIWERLLLWEGIDRKASRWPVEQDWAENHANGKGVEVEERNNRIFQSARRTEDQLVRLIAQEVQGRGNNTVWACEQIFRGFCAVQTFP</sequence>
<dbReference type="AlphaFoldDB" id="A0A1S3ZZZ6"/>
<proteinExistence type="predicted"/>
<organism evidence="2">
    <name type="scientific">Nicotiana tabacum</name>
    <name type="common">Common tobacco</name>
    <dbReference type="NCBI Taxonomy" id="4097"/>
    <lineage>
        <taxon>Eukaryota</taxon>
        <taxon>Viridiplantae</taxon>
        <taxon>Streptophyta</taxon>
        <taxon>Embryophyta</taxon>
        <taxon>Tracheophyta</taxon>
        <taxon>Spermatophyta</taxon>
        <taxon>Magnoliopsida</taxon>
        <taxon>eudicotyledons</taxon>
        <taxon>Gunneridae</taxon>
        <taxon>Pentapetalae</taxon>
        <taxon>asterids</taxon>
        <taxon>lamiids</taxon>
        <taxon>Solanales</taxon>
        <taxon>Solanaceae</taxon>
        <taxon>Nicotianoideae</taxon>
        <taxon>Nicotianeae</taxon>
        <taxon>Nicotiana</taxon>
    </lineage>
</organism>